<feature type="transmembrane region" description="Helical" evidence="1">
    <location>
        <begin position="162"/>
        <end position="185"/>
    </location>
</feature>
<keyword evidence="1" id="KW-0472">Membrane</keyword>
<feature type="transmembrane region" description="Helical" evidence="1">
    <location>
        <begin position="192"/>
        <end position="214"/>
    </location>
</feature>
<evidence type="ECO:0000256" key="1">
    <source>
        <dbReference type="SAM" id="Phobius"/>
    </source>
</evidence>
<dbReference type="EMBL" id="JAAGWK010000016">
    <property type="protein sequence ID" value="NEL54759.1"/>
    <property type="molecule type" value="Genomic_DNA"/>
</dbReference>
<keyword evidence="3" id="KW-1185">Reference proteome</keyword>
<feature type="transmembrane region" description="Helical" evidence="1">
    <location>
        <begin position="116"/>
        <end position="142"/>
    </location>
</feature>
<dbReference type="AlphaFoldDB" id="A0A7K3WFQ3"/>
<dbReference type="RefSeq" id="WP_152731129.1">
    <property type="nucleotide sequence ID" value="NZ_JAABOZ010000001.1"/>
</dbReference>
<organism evidence="2 3">
    <name type="scientific">Goekera deserti</name>
    <dbReference type="NCBI Taxonomy" id="2497753"/>
    <lineage>
        <taxon>Bacteria</taxon>
        <taxon>Bacillati</taxon>
        <taxon>Actinomycetota</taxon>
        <taxon>Actinomycetes</taxon>
        <taxon>Geodermatophilales</taxon>
        <taxon>Geodermatophilaceae</taxon>
        <taxon>Goekera</taxon>
    </lineage>
</organism>
<protein>
    <submittedName>
        <fullName evidence="2">ABC transporter permease subunit</fullName>
    </submittedName>
</protein>
<feature type="transmembrane region" description="Helical" evidence="1">
    <location>
        <begin position="44"/>
        <end position="63"/>
    </location>
</feature>
<dbReference type="Proteomes" id="UP000470470">
    <property type="component" value="Unassembled WGS sequence"/>
</dbReference>
<feature type="transmembrane region" description="Helical" evidence="1">
    <location>
        <begin position="234"/>
        <end position="257"/>
    </location>
</feature>
<name>A0A7K3WFQ3_9ACTN</name>
<sequence length="265" mass="28198">MSSSMVTSGPERVLPAADQPSRPSLPLLVRVELRKSWDTRAGSWLLLVIGLATLAVVLVQMLVVRDVVHTTGDHLATSQLPTAVLLPVVGILLVTSEWSQRTAMATFSLVPQRSRVLVAKVLAAAVLAVVGFAVSLLVSVLATALTPVLTDRESAWTLGTDVLLQSLLVQVLYVLVGVALGLLLLSSPLAIVLNFVLPTVFGIVTGLVSALSWVQEWLDLSTTTAPMFTGDLTGGGWTRLGVSLLLWLVAPMVLGWVRVLRTEIS</sequence>
<comment type="caution">
    <text evidence="2">The sequence shown here is derived from an EMBL/GenBank/DDBJ whole genome shotgun (WGS) entry which is preliminary data.</text>
</comment>
<evidence type="ECO:0000313" key="3">
    <source>
        <dbReference type="Proteomes" id="UP000470470"/>
    </source>
</evidence>
<accession>A0A7K3WFQ3</accession>
<reference evidence="2 3" key="1">
    <citation type="submission" date="2020-02" db="EMBL/GenBank/DDBJ databases">
        <title>The whole genome sequence of CPCC 205119.</title>
        <authorList>
            <person name="Jiang Z."/>
        </authorList>
    </citation>
    <scope>NUCLEOTIDE SEQUENCE [LARGE SCALE GENOMIC DNA]</scope>
    <source>
        <strain evidence="2 3">CPCC 205119</strain>
    </source>
</reference>
<gene>
    <name evidence="2" type="ORF">G1H19_12175</name>
</gene>
<keyword evidence="1" id="KW-0812">Transmembrane</keyword>
<keyword evidence="1" id="KW-1133">Transmembrane helix</keyword>
<feature type="transmembrane region" description="Helical" evidence="1">
    <location>
        <begin position="75"/>
        <end position="95"/>
    </location>
</feature>
<proteinExistence type="predicted"/>
<evidence type="ECO:0000313" key="2">
    <source>
        <dbReference type="EMBL" id="NEL54759.1"/>
    </source>
</evidence>